<keyword evidence="15" id="KW-1185">Reference proteome</keyword>
<dbReference type="InterPro" id="IPR012675">
    <property type="entry name" value="Beta-grasp_dom_sf"/>
</dbReference>
<dbReference type="SUPFAM" id="SSF141673">
    <property type="entry name" value="MOSC N-terminal domain-like"/>
    <property type="match status" value="1"/>
</dbReference>
<dbReference type="PRINTS" id="PR00409">
    <property type="entry name" value="PHDIOXRDTASE"/>
</dbReference>
<dbReference type="Gene3D" id="3.40.50.80">
    <property type="entry name" value="Nucleotide-binding domain of ferredoxin-NADP reductase (FNR) module"/>
    <property type="match status" value="1"/>
</dbReference>
<dbReference type="InterPro" id="IPR036010">
    <property type="entry name" value="2Fe-2S_ferredoxin-like_sf"/>
</dbReference>
<dbReference type="CDD" id="cd06215">
    <property type="entry name" value="FNR_iron_sulfur_binding_1"/>
    <property type="match status" value="1"/>
</dbReference>
<dbReference type="CDD" id="cd00207">
    <property type="entry name" value="fer2"/>
    <property type="match status" value="1"/>
</dbReference>
<feature type="domain" description="2Fe-2S ferredoxin-type" evidence="11">
    <location>
        <begin position="522"/>
        <end position="605"/>
    </location>
</feature>
<dbReference type="InterPro" id="IPR008333">
    <property type="entry name" value="Cbr1-like_FAD-bd_dom"/>
</dbReference>
<keyword evidence="8" id="KW-0411">Iron-sulfur</keyword>
<dbReference type="InterPro" id="IPR005303">
    <property type="entry name" value="MOCOS_middle"/>
</dbReference>
<dbReference type="InterPro" id="IPR017927">
    <property type="entry name" value="FAD-bd_FR_type"/>
</dbReference>
<evidence type="ECO:0000313" key="15">
    <source>
        <dbReference type="Proteomes" id="UP001501479"/>
    </source>
</evidence>
<dbReference type="SUPFAM" id="SSF54292">
    <property type="entry name" value="2Fe-2S ferredoxin-like"/>
    <property type="match status" value="1"/>
</dbReference>
<dbReference type="InterPro" id="IPR039261">
    <property type="entry name" value="FNR_nucleotide-bd"/>
</dbReference>
<evidence type="ECO:0000259" key="12">
    <source>
        <dbReference type="PROSITE" id="PS51340"/>
    </source>
</evidence>
<sequence>MAVITGLNLYPIKSAAAVSVAQSRVSREGLTGDRRYMLAKPDGSFVTARTHPRLQSIEVMPVAGGLDLQYGGERLAVRHRQFELQPITTAVWNDQFIAWSTHPEYDAWFSQVLEQEVRLLWVGEQSGRYRDKLGTAVSFADGYPLLLISEASLTDLNLRADARMEMSRFRTNLVVRGTRPFEEDGWRRIRIGEVEFLVAKPCSRCVMTTIEPGTEDFNRMKEPLATLLRYRRGEDGEVYFGQNLVPLNEGQIRLGDEVEVLEYASAPIYSDSAPRRRPLRCVARESLARNLDTYWLESADGKPLADYRPGQHLPLALDIDGQRHLRYYTLSSSPTRPGRYGISVKRQPDGRVSNWLAEALQPDRELQPGCTLLAHAPAGDFILEPAKRYLLLSAGSGVTPMLSMLRALADRGQLDDVHFLHLCRTEADIPARTELEQLAAEHSGLTVEFVLTRPARGEGGRLTLAQLADISVLQQRRVYLCGPAGFMQQAHSWLLALGVSPGKVQQEYFAGPQHETVSRETHPVQIRIGELEFVGNNQQSLLTQAEGQGINLPWSCRAGICGSCKQTLKSGEVDQPEAPALSAAERKAGVILTCCCVPLSDVTLL</sequence>
<evidence type="ECO:0000256" key="7">
    <source>
        <dbReference type="ARBA" id="ARBA00023004"/>
    </source>
</evidence>
<evidence type="ECO:0000256" key="9">
    <source>
        <dbReference type="ARBA" id="ARBA00034078"/>
    </source>
</evidence>
<evidence type="ECO:0000256" key="6">
    <source>
        <dbReference type="ARBA" id="ARBA00023002"/>
    </source>
</evidence>
<keyword evidence="2" id="KW-0285">Flavoprotein</keyword>
<keyword evidence="7" id="KW-0408">Iron</keyword>
<dbReference type="Gene3D" id="3.10.20.30">
    <property type="match status" value="1"/>
</dbReference>
<reference evidence="15" key="1">
    <citation type="journal article" date="2019" name="Int. J. Syst. Evol. Microbiol.">
        <title>The Global Catalogue of Microorganisms (GCM) 10K type strain sequencing project: providing services to taxonomists for standard genome sequencing and annotation.</title>
        <authorList>
            <consortium name="The Broad Institute Genomics Platform"/>
            <consortium name="The Broad Institute Genome Sequencing Center for Infectious Disease"/>
            <person name="Wu L."/>
            <person name="Ma J."/>
        </authorList>
    </citation>
    <scope>NUCLEOTIDE SEQUENCE [LARGE SCALE GENOMIC DNA]</scope>
    <source>
        <strain evidence="15">JCM 17329</strain>
    </source>
</reference>
<dbReference type="InterPro" id="IPR001709">
    <property type="entry name" value="Flavoprot_Pyr_Nucl_cyt_Rdtase"/>
</dbReference>
<keyword evidence="3" id="KW-0001">2Fe-2S</keyword>
<dbReference type="Gene3D" id="2.40.30.10">
    <property type="entry name" value="Translation factors"/>
    <property type="match status" value="1"/>
</dbReference>
<proteinExistence type="inferred from homology"/>
<evidence type="ECO:0000313" key="14">
    <source>
        <dbReference type="EMBL" id="GAA3698351.1"/>
    </source>
</evidence>
<name>A0ABP7CYI2_9GAMM</name>
<evidence type="ECO:0000256" key="2">
    <source>
        <dbReference type="ARBA" id="ARBA00022630"/>
    </source>
</evidence>
<evidence type="ECO:0000256" key="3">
    <source>
        <dbReference type="ARBA" id="ARBA00022714"/>
    </source>
</evidence>
<organism evidence="14 15">
    <name type="scientific">Oceanisphaera sediminis</name>
    <dbReference type="NCBI Taxonomy" id="981381"/>
    <lineage>
        <taxon>Bacteria</taxon>
        <taxon>Pseudomonadati</taxon>
        <taxon>Pseudomonadota</taxon>
        <taxon>Gammaproteobacteria</taxon>
        <taxon>Aeromonadales</taxon>
        <taxon>Aeromonadaceae</taxon>
        <taxon>Oceanisphaera</taxon>
    </lineage>
</organism>
<feature type="domain" description="FAD-binding FR-type" evidence="13">
    <location>
        <begin position="274"/>
        <end position="384"/>
    </location>
</feature>
<comment type="cofactor">
    <cofactor evidence="1">
        <name>FAD</name>
        <dbReference type="ChEBI" id="CHEBI:57692"/>
    </cofactor>
</comment>
<evidence type="ECO:0000256" key="4">
    <source>
        <dbReference type="ARBA" id="ARBA00022723"/>
    </source>
</evidence>
<feature type="domain" description="MOSC" evidence="12">
    <location>
        <begin position="117"/>
        <end position="261"/>
    </location>
</feature>
<dbReference type="SUPFAM" id="SSF50800">
    <property type="entry name" value="PK beta-barrel domain-like"/>
    <property type="match status" value="1"/>
</dbReference>
<evidence type="ECO:0000256" key="8">
    <source>
        <dbReference type="ARBA" id="ARBA00023014"/>
    </source>
</evidence>
<evidence type="ECO:0000259" key="11">
    <source>
        <dbReference type="PROSITE" id="PS51085"/>
    </source>
</evidence>
<dbReference type="InterPro" id="IPR001433">
    <property type="entry name" value="OxRdtase_FAD/NAD-bd"/>
</dbReference>
<dbReference type="RefSeq" id="WP_344961317.1">
    <property type="nucleotide sequence ID" value="NZ_BAABDS010000001.1"/>
</dbReference>
<dbReference type="Pfam" id="PF00970">
    <property type="entry name" value="FAD_binding_6"/>
    <property type="match status" value="1"/>
</dbReference>
<dbReference type="PROSITE" id="PS51384">
    <property type="entry name" value="FAD_FR"/>
    <property type="match status" value="1"/>
</dbReference>
<comment type="caution">
    <text evidence="14">The sequence shown here is derived from an EMBL/GenBank/DDBJ whole genome shotgun (WGS) entry which is preliminary data.</text>
</comment>
<keyword evidence="6" id="KW-0560">Oxidoreductase</keyword>
<evidence type="ECO:0000259" key="13">
    <source>
        <dbReference type="PROSITE" id="PS51384"/>
    </source>
</evidence>
<dbReference type="InterPro" id="IPR001041">
    <property type="entry name" value="2Fe-2S_ferredoxin-type"/>
</dbReference>
<evidence type="ECO:0000256" key="1">
    <source>
        <dbReference type="ARBA" id="ARBA00001974"/>
    </source>
</evidence>
<dbReference type="SUPFAM" id="SSF52343">
    <property type="entry name" value="Ferredoxin reductase-like, C-terminal NADP-linked domain"/>
    <property type="match status" value="1"/>
</dbReference>
<dbReference type="InterPro" id="IPR006058">
    <property type="entry name" value="2Fe2S_fd_BS"/>
</dbReference>
<dbReference type="InterPro" id="IPR005302">
    <property type="entry name" value="MoCF_Sase_C"/>
</dbReference>
<dbReference type="Pfam" id="PF03473">
    <property type="entry name" value="MOSC"/>
    <property type="match status" value="1"/>
</dbReference>
<dbReference type="PANTHER" id="PTHR47354:SF6">
    <property type="entry name" value="NADH OXIDOREDUCTASE HCR"/>
    <property type="match status" value="1"/>
</dbReference>
<protein>
    <submittedName>
        <fullName evidence="14">Hybrid-cluster NAD(P)-dependent oxidoreductase</fullName>
    </submittedName>
</protein>
<dbReference type="PRINTS" id="PR00371">
    <property type="entry name" value="FPNCR"/>
</dbReference>
<dbReference type="Pfam" id="PF03476">
    <property type="entry name" value="MOSC_N"/>
    <property type="match status" value="1"/>
</dbReference>
<comment type="cofactor">
    <cofactor evidence="9">
        <name>[2Fe-2S] cluster</name>
        <dbReference type="ChEBI" id="CHEBI:190135"/>
    </cofactor>
</comment>
<dbReference type="PANTHER" id="PTHR47354">
    <property type="entry name" value="NADH OXIDOREDUCTASE HCR"/>
    <property type="match status" value="1"/>
</dbReference>
<dbReference type="SUPFAM" id="SSF63380">
    <property type="entry name" value="Riboflavin synthase domain-like"/>
    <property type="match status" value="1"/>
</dbReference>
<dbReference type="PROSITE" id="PS00197">
    <property type="entry name" value="2FE2S_FER_1"/>
    <property type="match status" value="1"/>
</dbReference>
<gene>
    <name evidence="14" type="ORF">GCM10022421_00770</name>
</gene>
<keyword evidence="4" id="KW-0479">Metal-binding</keyword>
<accession>A0ABP7CYI2</accession>
<dbReference type="InterPro" id="IPR050415">
    <property type="entry name" value="MRET"/>
</dbReference>
<dbReference type="Pfam" id="PF00111">
    <property type="entry name" value="Fer2"/>
    <property type="match status" value="1"/>
</dbReference>
<evidence type="ECO:0000256" key="10">
    <source>
        <dbReference type="ARBA" id="ARBA00061434"/>
    </source>
</evidence>
<dbReference type="InterPro" id="IPR011037">
    <property type="entry name" value="Pyrv_Knase-like_insert_dom_sf"/>
</dbReference>
<dbReference type="PROSITE" id="PS51085">
    <property type="entry name" value="2FE2S_FER_2"/>
    <property type="match status" value="1"/>
</dbReference>
<dbReference type="InterPro" id="IPR017938">
    <property type="entry name" value="Riboflavin_synthase-like_b-brl"/>
</dbReference>
<evidence type="ECO:0000256" key="5">
    <source>
        <dbReference type="ARBA" id="ARBA00022827"/>
    </source>
</evidence>
<dbReference type="PROSITE" id="PS51340">
    <property type="entry name" value="MOSC"/>
    <property type="match status" value="1"/>
</dbReference>
<comment type="similarity">
    <text evidence="10">In the N-terminal section; belongs to the FAD-binding oxidoreductase type 6 family.</text>
</comment>
<dbReference type="Pfam" id="PF00175">
    <property type="entry name" value="NAD_binding_1"/>
    <property type="match status" value="1"/>
</dbReference>
<dbReference type="EMBL" id="BAABDS010000001">
    <property type="protein sequence ID" value="GAA3698351.1"/>
    <property type="molecule type" value="Genomic_DNA"/>
</dbReference>
<keyword evidence="5" id="KW-0274">FAD</keyword>
<dbReference type="Proteomes" id="UP001501479">
    <property type="component" value="Unassembled WGS sequence"/>
</dbReference>